<organism evidence="2 3">
    <name type="scientific">Meloidogyne graminicola</name>
    <dbReference type="NCBI Taxonomy" id="189291"/>
    <lineage>
        <taxon>Eukaryota</taxon>
        <taxon>Metazoa</taxon>
        <taxon>Ecdysozoa</taxon>
        <taxon>Nematoda</taxon>
        <taxon>Chromadorea</taxon>
        <taxon>Rhabditida</taxon>
        <taxon>Tylenchina</taxon>
        <taxon>Tylenchomorpha</taxon>
        <taxon>Tylenchoidea</taxon>
        <taxon>Meloidogynidae</taxon>
        <taxon>Meloidogyninae</taxon>
        <taxon>Meloidogyne</taxon>
    </lineage>
</organism>
<feature type="domain" description="VWFA" evidence="1">
    <location>
        <begin position="239"/>
        <end position="374"/>
    </location>
</feature>
<accession>A0A8S9ZBL3</accession>
<evidence type="ECO:0000313" key="2">
    <source>
        <dbReference type="EMBL" id="KAF7627201.1"/>
    </source>
</evidence>
<evidence type="ECO:0000313" key="3">
    <source>
        <dbReference type="Proteomes" id="UP000605970"/>
    </source>
</evidence>
<dbReference type="InterPro" id="IPR036465">
    <property type="entry name" value="vWFA_dom_sf"/>
</dbReference>
<gene>
    <name evidence="2" type="ORF">Mgra_00009516</name>
</gene>
<dbReference type="Pfam" id="PF00092">
    <property type="entry name" value="VWA"/>
    <property type="match status" value="1"/>
</dbReference>
<dbReference type="SMART" id="SM00327">
    <property type="entry name" value="VWA"/>
    <property type="match status" value="1"/>
</dbReference>
<comment type="caution">
    <text evidence="2">The sequence shown here is derived from an EMBL/GenBank/DDBJ whole genome shotgun (WGS) entry which is preliminary data.</text>
</comment>
<name>A0A8S9ZBL3_9BILA</name>
<dbReference type="OrthoDB" id="6132182at2759"/>
<proteinExistence type="predicted"/>
<dbReference type="EMBL" id="JABEBT010000162">
    <property type="protein sequence ID" value="KAF7627201.1"/>
    <property type="molecule type" value="Genomic_DNA"/>
</dbReference>
<dbReference type="SUPFAM" id="SSF53300">
    <property type="entry name" value="vWA-like"/>
    <property type="match status" value="1"/>
</dbReference>
<reference evidence="2" key="1">
    <citation type="journal article" date="2020" name="Ecol. Evol.">
        <title>Genome structure and content of the rice root-knot nematode (Meloidogyne graminicola).</title>
        <authorList>
            <person name="Phan N.T."/>
            <person name="Danchin E.G.J."/>
            <person name="Klopp C."/>
            <person name="Perfus-Barbeoch L."/>
            <person name="Kozlowski D.K."/>
            <person name="Koutsovoulos G.D."/>
            <person name="Lopez-Roques C."/>
            <person name="Bouchez O."/>
            <person name="Zahm M."/>
            <person name="Besnard G."/>
            <person name="Bellafiore S."/>
        </authorList>
    </citation>
    <scope>NUCLEOTIDE SEQUENCE</scope>
    <source>
        <strain evidence="2">VN-18</strain>
    </source>
</reference>
<dbReference type="InterPro" id="IPR050525">
    <property type="entry name" value="ECM_Assembly_Org"/>
</dbReference>
<dbReference type="PANTHER" id="PTHR24020:SF84">
    <property type="entry name" value="VWFA DOMAIN-CONTAINING PROTEIN"/>
    <property type="match status" value="1"/>
</dbReference>
<dbReference type="InterPro" id="IPR002035">
    <property type="entry name" value="VWF_A"/>
</dbReference>
<evidence type="ECO:0000259" key="1">
    <source>
        <dbReference type="PROSITE" id="PS50234"/>
    </source>
</evidence>
<dbReference type="Proteomes" id="UP000605970">
    <property type="component" value="Unassembled WGS sequence"/>
</dbReference>
<dbReference type="Gene3D" id="3.40.50.410">
    <property type="entry name" value="von Willebrand factor, type A domain"/>
    <property type="match status" value="1"/>
</dbReference>
<dbReference type="AlphaFoldDB" id="A0A8S9ZBL3"/>
<keyword evidence="3" id="KW-1185">Reference proteome</keyword>
<protein>
    <submittedName>
        <fullName evidence="2">VWFA domain-containing protein</fullName>
    </submittedName>
</protein>
<sequence length="377" mass="43692">MLLFIFSNNILEQKQEKQNISINDEEQLLLFNNAKSFKIPLNTDELDVFDPLESQNSSNKQITRLSNFSSFSTTLYSIKPNLSLTTKKPTTSLFTTTIKTLKYPITTTTTTTIKIIIINYQKHFLLNKFTKIINQPIITTTTTTKTTFKHINNITNNLFQNNKINKTTTQLNNYIQQPFTTFFNYETTTINNNNKNFLQQQQQQQNKTFGIKQKVVCPPLDILFIVDSSGSVHRGGGHRVSLLQFASSDLQKIEWEWDYFKNNWQMMEIFNKQVRHITGTTYIGQALKQSLKLLQERKRQVPIIVILLSDGFSQDDPIQQAKEIRKFPNIQFYALSIGQLSNNELLHNIVDNPSHVFIGNEASELLKSQLLKRIRKK</sequence>
<dbReference type="PANTHER" id="PTHR24020">
    <property type="entry name" value="COLLAGEN ALPHA"/>
    <property type="match status" value="1"/>
</dbReference>
<dbReference type="PROSITE" id="PS50234">
    <property type="entry name" value="VWFA"/>
    <property type="match status" value="1"/>
</dbReference>